<dbReference type="Proteomes" id="UP000887580">
    <property type="component" value="Unplaced"/>
</dbReference>
<proteinExistence type="predicted"/>
<organism evidence="1 2">
    <name type="scientific">Panagrolaimus sp. PS1159</name>
    <dbReference type="NCBI Taxonomy" id="55785"/>
    <lineage>
        <taxon>Eukaryota</taxon>
        <taxon>Metazoa</taxon>
        <taxon>Ecdysozoa</taxon>
        <taxon>Nematoda</taxon>
        <taxon>Chromadorea</taxon>
        <taxon>Rhabditida</taxon>
        <taxon>Tylenchina</taxon>
        <taxon>Panagrolaimomorpha</taxon>
        <taxon>Panagrolaimoidea</taxon>
        <taxon>Panagrolaimidae</taxon>
        <taxon>Panagrolaimus</taxon>
    </lineage>
</organism>
<accession>A0AC35GJF6</accession>
<dbReference type="WBParaSite" id="PS1159_v2.g5707.t1">
    <property type="protein sequence ID" value="PS1159_v2.g5707.t1"/>
    <property type="gene ID" value="PS1159_v2.g5707"/>
</dbReference>
<sequence length="579" mass="65928">MTTTTTNMDTIYEENMENASEFIPPPPQQQRKILRATHSQRQQSKNDENVNTGGGRRNTNQTAANAPKELTLAEKVQIRVDRLEIVRVLGEGAFGEVLLVVDKEDHTVAAAMKRICLRGLDGDTTKAVKKEALLQRAVKNHQNVLKYLTMRAAGDIFELYLEYADGGELFDQIEPDYGMEPARAQFFFRQLLNGLHYIHSCGIVHRDIKPENLLLTKNNVLKISDFGMATVYRHNGTQRLLETRCGTMPYAAPEVLVGGYHGEPVDVWSCGVVLVTMLVGELPWSAPNNESPEYKAFMENDTLQRRPWCRLDTIELSLLSMIFTENPTKRANISRIKKHPWYISELGYRADWKRKIPEYEPEYVKPAKMQKLEGIPLSQPAHMRSMKDKDSVVLINTKKPRQPLPPKRMSFSQPANFDHMVLNKSQVSASQFATYAHPIASLVRRMTRFCVTVTVEEAIAAIEKACKDCNCEWKMATSHQLQLNCLRNEDLSFIATVYEMIDEGSQRVLVDFRLSKGDGIEFKRKFVEFKKALGKLICKHSSSWLERNGLVCRKNALEIVAEANEKDKQRMPPPRAAEV</sequence>
<evidence type="ECO:0000313" key="1">
    <source>
        <dbReference type="Proteomes" id="UP000887580"/>
    </source>
</evidence>
<reference evidence="2" key="1">
    <citation type="submission" date="2022-11" db="UniProtKB">
        <authorList>
            <consortium name="WormBaseParasite"/>
        </authorList>
    </citation>
    <scope>IDENTIFICATION</scope>
</reference>
<evidence type="ECO:0000313" key="2">
    <source>
        <dbReference type="WBParaSite" id="PS1159_v2.g5707.t1"/>
    </source>
</evidence>
<name>A0AC35GJF6_9BILA</name>
<protein>
    <submittedName>
        <fullName evidence="2">Protein kinase domain-containing protein</fullName>
    </submittedName>
</protein>